<name>A0A7W7CZF5_9ACTN</name>
<organism evidence="1 2">
    <name type="scientific">Paractinoplanes abujensis</name>
    <dbReference type="NCBI Taxonomy" id="882441"/>
    <lineage>
        <taxon>Bacteria</taxon>
        <taxon>Bacillati</taxon>
        <taxon>Actinomycetota</taxon>
        <taxon>Actinomycetes</taxon>
        <taxon>Micromonosporales</taxon>
        <taxon>Micromonosporaceae</taxon>
        <taxon>Paractinoplanes</taxon>
    </lineage>
</organism>
<proteinExistence type="predicted"/>
<dbReference type="EMBL" id="JACHMF010000001">
    <property type="protein sequence ID" value="MBB4697515.1"/>
    <property type="molecule type" value="Genomic_DNA"/>
</dbReference>
<gene>
    <name evidence="1" type="ORF">BKA14_007663</name>
</gene>
<evidence type="ECO:0000313" key="2">
    <source>
        <dbReference type="Proteomes" id="UP000542742"/>
    </source>
</evidence>
<sequence length="129" mass="13747">MDAELTAALAPVLRDLAAHDVHPRIEMESWDGGAPILMLYSSDGFGIGLRDQPGLSPAAKVAELADQVQDWAVEVLWFASRPTNWPRCPHHPTTHPLAAAAHDERAYWKCPADGALISEIGSAGATSAA</sequence>
<reference evidence="1 2" key="1">
    <citation type="submission" date="2020-08" db="EMBL/GenBank/DDBJ databases">
        <title>Sequencing the genomes of 1000 actinobacteria strains.</title>
        <authorList>
            <person name="Klenk H.-P."/>
        </authorList>
    </citation>
    <scope>NUCLEOTIDE SEQUENCE [LARGE SCALE GENOMIC DNA]</scope>
    <source>
        <strain evidence="1 2">DSM 45518</strain>
    </source>
</reference>
<protein>
    <submittedName>
        <fullName evidence="1">Uncharacterized protein</fullName>
    </submittedName>
</protein>
<evidence type="ECO:0000313" key="1">
    <source>
        <dbReference type="EMBL" id="MBB4697515.1"/>
    </source>
</evidence>
<dbReference type="RefSeq" id="WP_184955622.1">
    <property type="nucleotide sequence ID" value="NZ_BOMC01000034.1"/>
</dbReference>
<dbReference type="AlphaFoldDB" id="A0A7W7CZF5"/>
<keyword evidence="2" id="KW-1185">Reference proteome</keyword>
<accession>A0A7W7CZF5</accession>
<comment type="caution">
    <text evidence="1">The sequence shown here is derived from an EMBL/GenBank/DDBJ whole genome shotgun (WGS) entry which is preliminary data.</text>
</comment>
<dbReference type="Proteomes" id="UP000542742">
    <property type="component" value="Unassembled WGS sequence"/>
</dbReference>